<name>A0A1H3QSI7_9ACTN</name>
<dbReference type="STRING" id="1137993.SAMN05660209_04873"/>
<keyword evidence="2" id="KW-1185">Reference proteome</keyword>
<dbReference type="Proteomes" id="UP000198921">
    <property type="component" value="Unassembled WGS sequence"/>
</dbReference>
<accession>A0A1H3QSI7</accession>
<protein>
    <submittedName>
        <fullName evidence="1">Uncharacterized protein</fullName>
    </submittedName>
</protein>
<dbReference type="RefSeq" id="WP_091162007.1">
    <property type="nucleotide sequence ID" value="NZ_FNOT01000025.1"/>
</dbReference>
<dbReference type="AlphaFoldDB" id="A0A1H3QSI7"/>
<dbReference type="EMBL" id="FNOT01000025">
    <property type="protein sequence ID" value="SDZ15965.1"/>
    <property type="molecule type" value="Genomic_DNA"/>
</dbReference>
<proteinExistence type="predicted"/>
<dbReference type="OrthoDB" id="3576351at2"/>
<reference evidence="2" key="1">
    <citation type="submission" date="2016-10" db="EMBL/GenBank/DDBJ databases">
        <authorList>
            <person name="Varghese N."/>
            <person name="Submissions S."/>
        </authorList>
    </citation>
    <scope>NUCLEOTIDE SEQUENCE [LARGE SCALE GENOMIC DNA]</scope>
    <source>
        <strain evidence="2">DSM 45422</strain>
    </source>
</reference>
<gene>
    <name evidence="1" type="ORF">SAMN05660209_04873</name>
</gene>
<evidence type="ECO:0000313" key="1">
    <source>
        <dbReference type="EMBL" id="SDZ15965.1"/>
    </source>
</evidence>
<evidence type="ECO:0000313" key="2">
    <source>
        <dbReference type="Proteomes" id="UP000198921"/>
    </source>
</evidence>
<sequence length="110" mass="11551">MIVEVVGGADERPEVRVVDVDDLTRLHLALGAVTDEEADGVLRDAGLGRVQDAQTGVLDVAALRAAAEPQAGSEDWAERWDAMLAKTRESGWLSDDGSSVQVHVESAAGA</sequence>
<organism evidence="1 2">
    <name type="scientific">Geodermatophilus africanus</name>
    <dbReference type="NCBI Taxonomy" id="1137993"/>
    <lineage>
        <taxon>Bacteria</taxon>
        <taxon>Bacillati</taxon>
        <taxon>Actinomycetota</taxon>
        <taxon>Actinomycetes</taxon>
        <taxon>Geodermatophilales</taxon>
        <taxon>Geodermatophilaceae</taxon>
        <taxon>Geodermatophilus</taxon>
    </lineage>
</organism>